<name>A0A437R0N6_9GAMM</name>
<evidence type="ECO:0000256" key="3">
    <source>
        <dbReference type="ARBA" id="ARBA00029447"/>
    </source>
</evidence>
<gene>
    <name evidence="9" type="ORF">EOE67_06910</name>
</gene>
<sequence length="674" mass="71945">MKLTVAHKVIIGFGFIAILLLIASLSSLWSFAVVSDSSNRVNEVAVPAQQQSNKAQIQLLKLAKLSALGFTAEQTKDIQQYQTDFASAEALYQQNMQQLQALLSADTTLNKPLKEAAKHYQDYVTAVKAMFEAKLTTVTAGAAAATELTTLVQLIDDAGATLVDISYLETPGKQQQLELIAGAAGRVDGQLLAMMQTVRETGAFTDVSQLTESQQNIEFALSDMQGNLDYVGNLVPEVGAEDLWASFNEQLAALKAKVADQNGLVAKKLQQLTALQQARQQLTASEQAISQAVTALDSVVSGADQQFSSLQNDMSDTLSFGTVRTFILMLVLIALAGGAAYFTINAMLRPLGSINKVLGQVAAGDLSRQLIIENDDEFGALSAKVNSLIQALSQLIRGIAENATELQQSAEFSRGEVGEINRALEQQQQQIAAVNDTTVQLAENTNLIAGQAHQAVNEMNHARTQSEQIDTISNENNLLITGLASQLSSTAEIMLKVNDQSNNIGSILATIRGIAEQTNLLALNAAIEAARAGEQGRGFAVVADEVRSLAVRSQSATDEIRQMIQNLQQQSTAAVSAITRGKADADTCVGHTAELVQSLGNINQAISQMQQISAAIADATQNQLGLGQAITENMSTMVTLAEQSSDKASRTLQHSDAVAQSAEQLQQSIHMFKV</sequence>
<accession>A0A437R0N6</accession>
<evidence type="ECO:0000259" key="8">
    <source>
        <dbReference type="PROSITE" id="PS50885"/>
    </source>
</evidence>
<reference evidence="9 10" key="1">
    <citation type="submission" date="2019-01" db="EMBL/GenBank/DDBJ databases">
        <authorList>
            <person name="Chen W.-M."/>
        </authorList>
    </citation>
    <scope>NUCLEOTIDE SEQUENCE [LARGE SCALE GENOMIC DNA]</scope>
    <source>
        <strain evidence="9 10">KYPC3</strain>
    </source>
</reference>
<evidence type="ECO:0000313" key="9">
    <source>
        <dbReference type="EMBL" id="RVU40318.1"/>
    </source>
</evidence>
<dbReference type="PANTHER" id="PTHR32089:SF70">
    <property type="entry name" value="ENERGY TAXIS MODULATING METHYL ACCEPTING SENSORY TRANSDUCER"/>
    <property type="match status" value="1"/>
</dbReference>
<keyword evidence="10" id="KW-1185">Reference proteome</keyword>
<dbReference type="Pfam" id="PF00672">
    <property type="entry name" value="HAMP"/>
    <property type="match status" value="1"/>
</dbReference>
<dbReference type="OrthoDB" id="9781845at2"/>
<comment type="caution">
    <text evidence="9">The sequence shown here is derived from an EMBL/GenBank/DDBJ whole genome shotgun (WGS) entry which is preliminary data.</text>
</comment>
<evidence type="ECO:0000313" key="10">
    <source>
        <dbReference type="Proteomes" id="UP000283077"/>
    </source>
</evidence>
<dbReference type="EMBL" id="SACS01000005">
    <property type="protein sequence ID" value="RVU40318.1"/>
    <property type="molecule type" value="Genomic_DNA"/>
</dbReference>
<feature type="coiled-coil region" evidence="5">
    <location>
        <begin position="265"/>
        <end position="295"/>
    </location>
</feature>
<organism evidence="9 10">
    <name type="scientific">Rheinheimera riviphila</name>
    <dbReference type="NCBI Taxonomy" id="1834037"/>
    <lineage>
        <taxon>Bacteria</taxon>
        <taxon>Pseudomonadati</taxon>
        <taxon>Pseudomonadota</taxon>
        <taxon>Gammaproteobacteria</taxon>
        <taxon>Chromatiales</taxon>
        <taxon>Chromatiaceae</taxon>
        <taxon>Rheinheimera</taxon>
    </lineage>
</organism>
<dbReference type="GO" id="GO:0007165">
    <property type="term" value="P:signal transduction"/>
    <property type="evidence" value="ECO:0007669"/>
    <property type="project" value="UniProtKB-KW"/>
</dbReference>
<dbReference type="RefSeq" id="WP_127698301.1">
    <property type="nucleotide sequence ID" value="NZ_SACS01000005.1"/>
</dbReference>
<evidence type="ECO:0000256" key="6">
    <source>
        <dbReference type="SAM" id="Phobius"/>
    </source>
</evidence>
<feature type="domain" description="HAMP" evidence="8">
    <location>
        <begin position="345"/>
        <end position="397"/>
    </location>
</feature>
<comment type="similarity">
    <text evidence="3">Belongs to the methyl-accepting chemotaxis (MCP) protein family.</text>
</comment>
<dbReference type="PROSITE" id="PS50111">
    <property type="entry name" value="CHEMOTAXIS_TRANSDUC_2"/>
    <property type="match status" value="1"/>
</dbReference>
<protein>
    <submittedName>
        <fullName evidence="9">Methyl-accepting chemotaxis protein</fullName>
    </submittedName>
</protein>
<dbReference type="Gene3D" id="1.10.287.950">
    <property type="entry name" value="Methyl-accepting chemotaxis protein"/>
    <property type="match status" value="1"/>
</dbReference>
<keyword evidence="2 4" id="KW-0807">Transducer</keyword>
<evidence type="ECO:0000259" key="7">
    <source>
        <dbReference type="PROSITE" id="PS50111"/>
    </source>
</evidence>
<keyword evidence="5" id="KW-0175">Coiled coil</keyword>
<keyword evidence="6" id="KW-0812">Transmembrane</keyword>
<evidence type="ECO:0000256" key="2">
    <source>
        <dbReference type="ARBA" id="ARBA00023224"/>
    </source>
</evidence>
<dbReference type="GO" id="GO:0006935">
    <property type="term" value="P:chemotaxis"/>
    <property type="evidence" value="ECO:0007669"/>
    <property type="project" value="UniProtKB-ARBA"/>
</dbReference>
<evidence type="ECO:0000256" key="4">
    <source>
        <dbReference type="PROSITE-ProRule" id="PRU00284"/>
    </source>
</evidence>
<dbReference type="SUPFAM" id="SSF58104">
    <property type="entry name" value="Methyl-accepting chemotaxis protein (MCP) signaling domain"/>
    <property type="match status" value="1"/>
</dbReference>
<dbReference type="PANTHER" id="PTHR32089">
    <property type="entry name" value="METHYL-ACCEPTING CHEMOTAXIS PROTEIN MCPB"/>
    <property type="match status" value="1"/>
</dbReference>
<dbReference type="FunFam" id="1.10.287.950:FF:000001">
    <property type="entry name" value="Methyl-accepting chemotaxis sensory transducer"/>
    <property type="match status" value="1"/>
</dbReference>
<dbReference type="AlphaFoldDB" id="A0A437R0N6"/>
<dbReference type="CDD" id="cd06225">
    <property type="entry name" value="HAMP"/>
    <property type="match status" value="1"/>
</dbReference>
<dbReference type="SMART" id="SM00283">
    <property type="entry name" value="MA"/>
    <property type="match status" value="1"/>
</dbReference>
<dbReference type="Proteomes" id="UP000283077">
    <property type="component" value="Unassembled WGS sequence"/>
</dbReference>
<evidence type="ECO:0000256" key="1">
    <source>
        <dbReference type="ARBA" id="ARBA00004370"/>
    </source>
</evidence>
<dbReference type="Pfam" id="PF00015">
    <property type="entry name" value="MCPsignal"/>
    <property type="match status" value="1"/>
</dbReference>
<keyword evidence="6" id="KW-0472">Membrane</keyword>
<dbReference type="InterPro" id="IPR004089">
    <property type="entry name" value="MCPsignal_dom"/>
</dbReference>
<dbReference type="PROSITE" id="PS50885">
    <property type="entry name" value="HAMP"/>
    <property type="match status" value="1"/>
</dbReference>
<feature type="domain" description="Methyl-accepting transducer" evidence="7">
    <location>
        <begin position="402"/>
        <end position="638"/>
    </location>
</feature>
<feature type="coiled-coil region" evidence="5">
    <location>
        <begin position="417"/>
        <end position="444"/>
    </location>
</feature>
<dbReference type="SMART" id="SM00304">
    <property type="entry name" value="HAMP"/>
    <property type="match status" value="1"/>
</dbReference>
<comment type="subcellular location">
    <subcellularLocation>
        <location evidence="1">Membrane</location>
    </subcellularLocation>
</comment>
<feature type="transmembrane region" description="Helical" evidence="6">
    <location>
        <begin position="326"/>
        <end position="348"/>
    </location>
</feature>
<keyword evidence="6" id="KW-1133">Transmembrane helix</keyword>
<dbReference type="InterPro" id="IPR003660">
    <property type="entry name" value="HAMP_dom"/>
</dbReference>
<proteinExistence type="inferred from homology"/>
<evidence type="ECO:0000256" key="5">
    <source>
        <dbReference type="SAM" id="Coils"/>
    </source>
</evidence>
<dbReference type="GO" id="GO:0016020">
    <property type="term" value="C:membrane"/>
    <property type="evidence" value="ECO:0007669"/>
    <property type="project" value="UniProtKB-SubCell"/>
</dbReference>
<feature type="transmembrane region" description="Helical" evidence="6">
    <location>
        <begin position="9"/>
        <end position="32"/>
    </location>
</feature>